<dbReference type="PANTHER" id="PTHR12246">
    <property type="entry name" value="PALMITOYLTRANSFERASE ZDHHC16"/>
    <property type="match status" value="1"/>
</dbReference>
<evidence type="ECO:0000313" key="11">
    <source>
        <dbReference type="Proteomes" id="UP000002009"/>
    </source>
</evidence>
<gene>
    <name evidence="10" type="ORF">MICPUN_108043</name>
</gene>
<proteinExistence type="inferred from homology"/>
<evidence type="ECO:0000313" key="10">
    <source>
        <dbReference type="EMBL" id="ACO62885.1"/>
    </source>
</evidence>
<evidence type="ECO:0000256" key="6">
    <source>
        <dbReference type="ARBA" id="ARBA00023136"/>
    </source>
</evidence>
<protein>
    <recommendedName>
        <fullName evidence="8">S-acyltransferase</fullName>
        <ecNumber evidence="8">2.3.1.225</ecNumber>
    </recommendedName>
    <alternativeName>
        <fullName evidence="8">Palmitoyltransferase</fullName>
    </alternativeName>
</protein>
<reference evidence="10 11" key="1">
    <citation type="journal article" date="2009" name="Science">
        <title>Green evolution and dynamic adaptations revealed by genomes of the marine picoeukaryotes Micromonas.</title>
        <authorList>
            <person name="Worden A.Z."/>
            <person name="Lee J.H."/>
            <person name="Mock T."/>
            <person name="Rouze P."/>
            <person name="Simmons M.P."/>
            <person name="Aerts A.L."/>
            <person name="Allen A.E."/>
            <person name="Cuvelier M.L."/>
            <person name="Derelle E."/>
            <person name="Everett M.V."/>
            <person name="Foulon E."/>
            <person name="Grimwood J."/>
            <person name="Gundlach H."/>
            <person name="Henrissat B."/>
            <person name="Napoli C."/>
            <person name="McDonald S.M."/>
            <person name="Parker M.S."/>
            <person name="Rombauts S."/>
            <person name="Salamov A."/>
            <person name="Von Dassow P."/>
            <person name="Badger J.H."/>
            <person name="Coutinho P.M."/>
            <person name="Demir E."/>
            <person name="Dubchak I."/>
            <person name="Gentemann C."/>
            <person name="Eikrem W."/>
            <person name="Gready J.E."/>
            <person name="John U."/>
            <person name="Lanier W."/>
            <person name="Lindquist E.A."/>
            <person name="Lucas S."/>
            <person name="Mayer K.F."/>
            <person name="Moreau H."/>
            <person name="Not F."/>
            <person name="Otillar R."/>
            <person name="Panaud O."/>
            <person name="Pangilinan J."/>
            <person name="Paulsen I."/>
            <person name="Piegu B."/>
            <person name="Poliakov A."/>
            <person name="Robbens S."/>
            <person name="Schmutz J."/>
            <person name="Toulza E."/>
            <person name="Wyss T."/>
            <person name="Zelensky A."/>
            <person name="Zhou K."/>
            <person name="Armbrust E.V."/>
            <person name="Bhattacharya D."/>
            <person name="Goodenough U.W."/>
            <person name="Van de Peer Y."/>
            <person name="Grigoriev I.V."/>
        </authorList>
    </citation>
    <scope>NUCLEOTIDE SEQUENCE [LARGE SCALE GENOMIC DNA]</scope>
    <source>
        <strain evidence="11">RCC299 / NOUM17</strain>
    </source>
</reference>
<evidence type="ECO:0000259" key="9">
    <source>
        <dbReference type="Pfam" id="PF01529"/>
    </source>
</evidence>
<evidence type="ECO:0000256" key="7">
    <source>
        <dbReference type="ARBA" id="ARBA00023315"/>
    </source>
</evidence>
<sequence>MVPAPSMPDLQTEAMDLAEKGAKLACGSRFKRLPRLILRKLSLPVVAVIAIIWFVYAEAMAVATRWMENSVPGVMNTGVLSFNAGVGFLMYLCCVYRDPGRVPTAWRPPSLNDLETGELESGVDGGTHGHHGGLQELKRKGGARYCKKCAKYKPPRTHHCRVCNRCVLRMDHHCVWVNNCIGHRNYKSFFTFLFYITVACCHAFGILAGDAIGRFSGDDDDVGKSHADHRVNHGEDDGVAASVAEMAALILSLCLSVALCLLFGWHCYLVVNNKTTIEHYEGVRSRLVGPKPGDVGQAGGDGYAPSLDGVQHPYSLGARANLREILGRRVACWLAPGCSIAGDGLSFANVASMGYARWAKEKALRESELTLMGED</sequence>
<keyword evidence="11" id="KW-1185">Reference proteome</keyword>
<dbReference type="AlphaFoldDB" id="C1E380"/>
<evidence type="ECO:0000256" key="3">
    <source>
        <dbReference type="ARBA" id="ARBA00022679"/>
    </source>
</evidence>
<evidence type="ECO:0000256" key="5">
    <source>
        <dbReference type="ARBA" id="ARBA00022989"/>
    </source>
</evidence>
<feature type="transmembrane region" description="Helical" evidence="8">
    <location>
        <begin position="77"/>
        <end position="96"/>
    </location>
</feature>
<keyword evidence="7 8" id="KW-0012">Acyltransferase</keyword>
<comment type="subcellular location">
    <subcellularLocation>
        <location evidence="1">Membrane</location>
        <topology evidence="1">Multi-pass membrane protein</topology>
    </subcellularLocation>
</comment>
<dbReference type="GO" id="GO:0016020">
    <property type="term" value="C:membrane"/>
    <property type="evidence" value="ECO:0007669"/>
    <property type="project" value="UniProtKB-SubCell"/>
</dbReference>
<feature type="domain" description="Palmitoyltransferase DHHC" evidence="9">
    <location>
        <begin position="142"/>
        <end position="281"/>
    </location>
</feature>
<keyword evidence="4 8" id="KW-0812">Transmembrane</keyword>
<dbReference type="EC" id="2.3.1.225" evidence="8"/>
<evidence type="ECO:0000256" key="2">
    <source>
        <dbReference type="ARBA" id="ARBA00008574"/>
    </source>
</evidence>
<dbReference type="FunCoup" id="C1E380">
    <property type="interactions" value="1058"/>
</dbReference>
<comment type="catalytic activity">
    <reaction evidence="8">
        <text>L-cysteinyl-[protein] + hexadecanoyl-CoA = S-hexadecanoyl-L-cysteinyl-[protein] + CoA</text>
        <dbReference type="Rhea" id="RHEA:36683"/>
        <dbReference type="Rhea" id="RHEA-COMP:10131"/>
        <dbReference type="Rhea" id="RHEA-COMP:11032"/>
        <dbReference type="ChEBI" id="CHEBI:29950"/>
        <dbReference type="ChEBI" id="CHEBI:57287"/>
        <dbReference type="ChEBI" id="CHEBI:57379"/>
        <dbReference type="ChEBI" id="CHEBI:74151"/>
        <dbReference type="EC" id="2.3.1.225"/>
    </reaction>
</comment>
<comment type="similarity">
    <text evidence="2 8">Belongs to the DHHC palmitoyltransferase family.</text>
</comment>
<dbReference type="InterPro" id="IPR001594">
    <property type="entry name" value="Palmitoyltrfase_DHHC"/>
</dbReference>
<dbReference type="GeneID" id="8242539"/>
<dbReference type="PROSITE" id="PS50216">
    <property type="entry name" value="DHHC"/>
    <property type="match status" value="1"/>
</dbReference>
<dbReference type="InParanoid" id="C1E380"/>
<dbReference type="Pfam" id="PF01529">
    <property type="entry name" value="DHHC"/>
    <property type="match status" value="1"/>
</dbReference>
<evidence type="ECO:0000256" key="1">
    <source>
        <dbReference type="ARBA" id="ARBA00004141"/>
    </source>
</evidence>
<dbReference type="Proteomes" id="UP000002009">
    <property type="component" value="Chromosome 4"/>
</dbReference>
<feature type="transmembrane region" description="Helical" evidence="8">
    <location>
        <begin position="189"/>
        <end position="208"/>
    </location>
</feature>
<feature type="transmembrane region" description="Helical" evidence="8">
    <location>
        <begin position="246"/>
        <end position="271"/>
    </location>
</feature>
<comment type="domain">
    <text evidence="8">The DHHC domain is required for palmitoyltransferase activity.</text>
</comment>
<dbReference type="OrthoDB" id="331948at2759"/>
<evidence type="ECO:0000256" key="8">
    <source>
        <dbReference type="RuleBase" id="RU079119"/>
    </source>
</evidence>
<dbReference type="RefSeq" id="XP_002501627.1">
    <property type="nucleotide sequence ID" value="XM_002501581.1"/>
</dbReference>
<keyword evidence="5 8" id="KW-1133">Transmembrane helix</keyword>
<feature type="transmembrane region" description="Helical" evidence="8">
    <location>
        <begin position="37"/>
        <end position="57"/>
    </location>
</feature>
<dbReference type="eggNOG" id="KOG1315">
    <property type="taxonomic scope" value="Eukaryota"/>
</dbReference>
<organism evidence="10 11">
    <name type="scientific">Micromonas commoda (strain RCC299 / NOUM17 / CCMP2709)</name>
    <name type="common">Picoplanktonic green alga</name>
    <dbReference type="NCBI Taxonomy" id="296587"/>
    <lineage>
        <taxon>Eukaryota</taxon>
        <taxon>Viridiplantae</taxon>
        <taxon>Chlorophyta</taxon>
        <taxon>Mamiellophyceae</taxon>
        <taxon>Mamiellales</taxon>
        <taxon>Mamiellaceae</taxon>
        <taxon>Micromonas</taxon>
    </lineage>
</organism>
<dbReference type="InterPro" id="IPR039859">
    <property type="entry name" value="PFA4/ZDH16/20/ERF2-like"/>
</dbReference>
<keyword evidence="3 8" id="KW-0808">Transferase</keyword>
<dbReference type="OMA" id="RIMMSHA"/>
<keyword evidence="6 8" id="KW-0472">Membrane</keyword>
<accession>C1E380</accession>
<dbReference type="GO" id="GO:0019706">
    <property type="term" value="F:protein-cysteine S-palmitoyltransferase activity"/>
    <property type="evidence" value="ECO:0007669"/>
    <property type="project" value="UniProtKB-EC"/>
</dbReference>
<dbReference type="EMBL" id="CP001325">
    <property type="protein sequence ID" value="ACO62885.1"/>
    <property type="molecule type" value="Genomic_DNA"/>
</dbReference>
<name>C1E380_MICCC</name>
<dbReference type="STRING" id="296587.C1E380"/>
<evidence type="ECO:0000256" key="4">
    <source>
        <dbReference type="ARBA" id="ARBA00022692"/>
    </source>
</evidence>
<dbReference type="KEGG" id="mis:MICPUN_108043"/>